<reference evidence="1 2" key="1">
    <citation type="journal article" date="2019" name="Sci. Rep.">
        <title>Orb-weaving spider Araneus ventricosus genome elucidates the spidroin gene catalogue.</title>
        <authorList>
            <person name="Kono N."/>
            <person name="Nakamura H."/>
            <person name="Ohtoshi R."/>
            <person name="Moran D.A.P."/>
            <person name="Shinohara A."/>
            <person name="Yoshida Y."/>
            <person name="Fujiwara M."/>
            <person name="Mori M."/>
            <person name="Tomita M."/>
            <person name="Arakawa K."/>
        </authorList>
    </citation>
    <scope>NUCLEOTIDE SEQUENCE [LARGE SCALE GENOMIC DNA]</scope>
</reference>
<dbReference type="EMBL" id="BGPR01001919">
    <property type="protein sequence ID" value="GBM64292.1"/>
    <property type="molecule type" value="Genomic_DNA"/>
</dbReference>
<evidence type="ECO:0000313" key="2">
    <source>
        <dbReference type="Proteomes" id="UP000499080"/>
    </source>
</evidence>
<protein>
    <submittedName>
        <fullName evidence="1">Uncharacterized protein</fullName>
    </submittedName>
</protein>
<dbReference type="AlphaFoldDB" id="A0A4Y2HG44"/>
<dbReference type="Proteomes" id="UP000499080">
    <property type="component" value="Unassembled WGS sequence"/>
</dbReference>
<organism evidence="1 2">
    <name type="scientific">Araneus ventricosus</name>
    <name type="common">Orbweaver spider</name>
    <name type="synonym">Epeira ventricosa</name>
    <dbReference type="NCBI Taxonomy" id="182803"/>
    <lineage>
        <taxon>Eukaryota</taxon>
        <taxon>Metazoa</taxon>
        <taxon>Ecdysozoa</taxon>
        <taxon>Arthropoda</taxon>
        <taxon>Chelicerata</taxon>
        <taxon>Arachnida</taxon>
        <taxon>Araneae</taxon>
        <taxon>Araneomorphae</taxon>
        <taxon>Entelegynae</taxon>
        <taxon>Araneoidea</taxon>
        <taxon>Araneidae</taxon>
        <taxon>Araneus</taxon>
    </lineage>
</organism>
<comment type="caution">
    <text evidence="1">The sequence shown here is derived from an EMBL/GenBank/DDBJ whole genome shotgun (WGS) entry which is preliminary data.</text>
</comment>
<sequence>MAGGICKSEYATNAELKHSLSRDASKLCSCGEIGIRIHYATSCLLTTSWHMKLPKPSLEQEWYRRVASNHLSRGRILELSISFIITRSFLRQTSSNPVKPPIPQLLNQGSGRVFFPLVNLSLRHQPFRQQAIQ</sequence>
<evidence type="ECO:0000313" key="1">
    <source>
        <dbReference type="EMBL" id="GBM64292.1"/>
    </source>
</evidence>
<dbReference type="OrthoDB" id="6470775at2759"/>
<proteinExistence type="predicted"/>
<keyword evidence="2" id="KW-1185">Reference proteome</keyword>
<gene>
    <name evidence="1" type="ORF">AVEN_189098_1</name>
</gene>
<accession>A0A4Y2HG44</accession>
<name>A0A4Y2HG44_ARAVE</name>